<keyword evidence="6 9" id="KW-0879">Wnt signaling pathway</keyword>
<dbReference type="InterPro" id="IPR043158">
    <property type="entry name" value="Wnt_C"/>
</dbReference>
<dbReference type="PROSITE" id="PS00246">
    <property type="entry name" value="WNT1"/>
    <property type="match status" value="1"/>
</dbReference>
<evidence type="ECO:0000256" key="7">
    <source>
        <dbReference type="ARBA" id="ARBA00023157"/>
    </source>
</evidence>
<keyword evidence="4" id="KW-0964">Secreted</keyword>
<dbReference type="GO" id="GO:0060070">
    <property type="term" value="P:canonical Wnt signaling pathway"/>
    <property type="evidence" value="ECO:0007669"/>
    <property type="project" value="TreeGrafter"/>
</dbReference>
<dbReference type="EMBL" id="JABXBU010000001">
    <property type="protein sequence ID" value="KAF8797073.1"/>
    <property type="molecule type" value="Genomic_DNA"/>
</dbReference>
<dbReference type="CDD" id="cd19343">
    <property type="entry name" value="Wnt_Wnt11"/>
    <property type="match status" value="1"/>
</dbReference>
<proteinExistence type="inferred from homology"/>
<dbReference type="AlphaFoldDB" id="A0A8T0G748"/>
<dbReference type="PANTHER" id="PTHR12027:SF102">
    <property type="entry name" value="PROTEIN WNT"/>
    <property type="match status" value="1"/>
</dbReference>
<sequence>MKQKNTKKQTRVVSKKLSSKLSNKDVLPFFPRKIRVFGGFHKSKSPFSWEMPSTCVKAYKQSLLAPVQKAACKRNLALMPVLVSASRKVSEVCQETFKRNRWNCSSIDLAPRFGQDILRGTSEQAFVSSLASAGLAIAVGRACAEGRIKTCSCGKESREPPPSDFKWGGCADNIGYGVKAAKAFSSEPFDRRKFRANVDVRLHRHNSRVGWRAVRSSWRLQCKCHGVSGSCEAKTCWKALPSLLDVGAKLKLKHRDAEEAKPVPVGRKTKLLPSTARFNKDDLVYTVKSPDYCVFDPSSGSAGTKGRQCNSTTTDSFGCEAMCCSRGYLTTWTEREERCGCKFQRCCYVTCNTCKIRTNLNLCL</sequence>
<keyword evidence="5" id="KW-0272">Extracellular matrix</keyword>
<reference evidence="10" key="1">
    <citation type="journal article" date="2020" name="bioRxiv">
        <title>Chromosome-level reference genome of the European wasp spider Argiope bruennichi: a resource for studies on range expansion and evolutionary adaptation.</title>
        <authorList>
            <person name="Sheffer M.M."/>
            <person name="Hoppe A."/>
            <person name="Krehenwinkel H."/>
            <person name="Uhl G."/>
            <person name="Kuss A.W."/>
            <person name="Jensen L."/>
            <person name="Jensen C."/>
            <person name="Gillespie R.G."/>
            <person name="Hoff K.J."/>
            <person name="Prost S."/>
        </authorList>
    </citation>
    <scope>NUCLEOTIDE SEQUENCE</scope>
</reference>
<dbReference type="GO" id="GO:0030182">
    <property type="term" value="P:neuron differentiation"/>
    <property type="evidence" value="ECO:0007669"/>
    <property type="project" value="TreeGrafter"/>
</dbReference>
<comment type="caution">
    <text evidence="10">The sequence shown here is derived from an EMBL/GenBank/DDBJ whole genome shotgun (WGS) entry which is preliminary data.</text>
</comment>
<keyword evidence="3 9" id="KW-0217">Developmental protein</keyword>
<dbReference type="GO" id="GO:0005109">
    <property type="term" value="F:frizzled binding"/>
    <property type="evidence" value="ECO:0007669"/>
    <property type="project" value="TreeGrafter"/>
</dbReference>
<evidence type="ECO:0000256" key="5">
    <source>
        <dbReference type="ARBA" id="ARBA00022530"/>
    </source>
</evidence>
<comment type="subcellular location">
    <subcellularLocation>
        <location evidence="1 9">Secreted</location>
        <location evidence="1 9">Extracellular space</location>
        <location evidence="1 9">Extracellular matrix</location>
    </subcellularLocation>
</comment>
<dbReference type="Pfam" id="PF00110">
    <property type="entry name" value="wnt"/>
    <property type="match status" value="1"/>
</dbReference>
<comment type="similarity">
    <text evidence="2 9">Belongs to the Wnt family.</text>
</comment>
<keyword evidence="8" id="KW-0449">Lipoprotein</keyword>
<evidence type="ECO:0000256" key="8">
    <source>
        <dbReference type="ARBA" id="ARBA00023288"/>
    </source>
</evidence>
<dbReference type="GO" id="GO:0045165">
    <property type="term" value="P:cell fate commitment"/>
    <property type="evidence" value="ECO:0007669"/>
    <property type="project" value="TreeGrafter"/>
</dbReference>
<name>A0A8T0G748_ARGBR</name>
<evidence type="ECO:0000256" key="3">
    <source>
        <dbReference type="ARBA" id="ARBA00022473"/>
    </source>
</evidence>
<dbReference type="InterPro" id="IPR018161">
    <property type="entry name" value="Wnt_CS"/>
</dbReference>
<dbReference type="Gene3D" id="3.30.2460.20">
    <property type="match status" value="1"/>
</dbReference>
<gene>
    <name evidence="10" type="ORF">HNY73_001380</name>
</gene>
<evidence type="ECO:0000256" key="9">
    <source>
        <dbReference type="RuleBase" id="RU003500"/>
    </source>
</evidence>
<dbReference type="Proteomes" id="UP000807504">
    <property type="component" value="Unassembled WGS sequence"/>
</dbReference>
<keyword evidence="11" id="KW-1185">Reference proteome</keyword>
<protein>
    <recommendedName>
        <fullName evidence="9">Protein Wnt</fullName>
    </recommendedName>
</protein>
<accession>A0A8T0G748</accession>
<evidence type="ECO:0000256" key="4">
    <source>
        <dbReference type="ARBA" id="ARBA00022525"/>
    </source>
</evidence>
<evidence type="ECO:0000256" key="2">
    <source>
        <dbReference type="ARBA" id="ARBA00005683"/>
    </source>
</evidence>
<dbReference type="InterPro" id="IPR005817">
    <property type="entry name" value="Wnt"/>
</dbReference>
<evidence type="ECO:0000313" key="11">
    <source>
        <dbReference type="Proteomes" id="UP000807504"/>
    </source>
</evidence>
<dbReference type="SMART" id="SM00097">
    <property type="entry name" value="WNT1"/>
    <property type="match status" value="1"/>
</dbReference>
<dbReference type="PANTHER" id="PTHR12027">
    <property type="entry name" value="WNT RELATED"/>
    <property type="match status" value="1"/>
</dbReference>
<dbReference type="GO" id="GO:0005125">
    <property type="term" value="F:cytokine activity"/>
    <property type="evidence" value="ECO:0007669"/>
    <property type="project" value="TreeGrafter"/>
</dbReference>
<reference evidence="10" key="2">
    <citation type="submission" date="2020-06" db="EMBL/GenBank/DDBJ databases">
        <authorList>
            <person name="Sheffer M."/>
        </authorList>
    </citation>
    <scope>NUCLEOTIDE SEQUENCE</scope>
</reference>
<dbReference type="GO" id="GO:0005615">
    <property type="term" value="C:extracellular space"/>
    <property type="evidence" value="ECO:0007669"/>
    <property type="project" value="TreeGrafter"/>
</dbReference>
<evidence type="ECO:0000256" key="6">
    <source>
        <dbReference type="ARBA" id="ARBA00022687"/>
    </source>
</evidence>
<evidence type="ECO:0000313" key="10">
    <source>
        <dbReference type="EMBL" id="KAF8797073.1"/>
    </source>
</evidence>
<organism evidence="10 11">
    <name type="scientific">Argiope bruennichi</name>
    <name type="common">Wasp spider</name>
    <name type="synonym">Aranea bruennichi</name>
    <dbReference type="NCBI Taxonomy" id="94029"/>
    <lineage>
        <taxon>Eukaryota</taxon>
        <taxon>Metazoa</taxon>
        <taxon>Ecdysozoa</taxon>
        <taxon>Arthropoda</taxon>
        <taxon>Chelicerata</taxon>
        <taxon>Arachnida</taxon>
        <taxon>Araneae</taxon>
        <taxon>Araneomorphae</taxon>
        <taxon>Entelegynae</taxon>
        <taxon>Araneoidea</taxon>
        <taxon>Araneidae</taxon>
        <taxon>Argiope</taxon>
    </lineage>
</organism>
<keyword evidence="7" id="KW-1015">Disulfide bond</keyword>
<dbReference type="PRINTS" id="PR01349">
    <property type="entry name" value="WNTPROTEIN"/>
</dbReference>
<comment type="function">
    <text evidence="9">Ligand for members of the frizzled family of seven transmembrane receptors.</text>
</comment>
<evidence type="ECO:0000256" key="1">
    <source>
        <dbReference type="ARBA" id="ARBA00004498"/>
    </source>
</evidence>